<keyword evidence="3" id="KW-0808">Transferase</keyword>
<evidence type="ECO:0000256" key="1">
    <source>
        <dbReference type="ARBA" id="ARBA00011900"/>
    </source>
</evidence>
<evidence type="ECO:0000259" key="7">
    <source>
        <dbReference type="Pfam" id="PF02384"/>
    </source>
</evidence>
<dbReference type="Pfam" id="PF02384">
    <property type="entry name" value="N6_Mtase"/>
    <property type="match status" value="1"/>
</dbReference>
<dbReference type="GO" id="GO:0009307">
    <property type="term" value="P:DNA restriction-modification system"/>
    <property type="evidence" value="ECO:0007669"/>
    <property type="project" value="UniProtKB-KW"/>
</dbReference>
<dbReference type="PATRIC" id="fig|1229758.3.peg.1687"/>
<sequence>MDYEKLIKSKERVQQHGEVFTPQWMVQKMLDIEGIKKASENIDATFLEPAAGDGNFLVKILERKLKSVTDNFTYGHWKTKSLFALSSIYGIEFLADNLDIARSRMFIQYLNWYEEVFKEELKSKSDVYKSAIYIINHNIVRGNTLTKKHPDYDSPIVFNEWKRVPGSSSKVEIIQFSFSSLFENEEPLGKIIPEGQLSLFDFEMTNEEKNAEPPLAIVLDIKQVYQIG</sequence>
<dbReference type="InterPro" id="IPR003356">
    <property type="entry name" value="DNA_methylase_A-5"/>
</dbReference>
<evidence type="ECO:0000313" key="9">
    <source>
        <dbReference type="Proteomes" id="UP000006299"/>
    </source>
</evidence>
<keyword evidence="8" id="KW-0614">Plasmid</keyword>
<dbReference type="AlphaFoldDB" id="K0DFW1"/>
<evidence type="ECO:0000313" key="8">
    <source>
        <dbReference type="EMBL" id="AFT82597.1"/>
    </source>
</evidence>
<keyword evidence="9" id="KW-1185">Reference proteome</keyword>
<dbReference type="GO" id="GO:0008170">
    <property type="term" value="F:N-methyltransferase activity"/>
    <property type="evidence" value="ECO:0007669"/>
    <property type="project" value="InterPro"/>
</dbReference>
<evidence type="ECO:0000256" key="2">
    <source>
        <dbReference type="ARBA" id="ARBA00022603"/>
    </source>
</evidence>
<evidence type="ECO:0000256" key="5">
    <source>
        <dbReference type="ARBA" id="ARBA00023125"/>
    </source>
</evidence>
<dbReference type="EC" id="2.1.1.72" evidence="1"/>
<reference evidence="8 9" key="1">
    <citation type="journal article" date="2012" name="J. Bacteriol.">
        <title>Complete genome sequence of Leuconostoc carnosum strain JB16, isolated from Kimchi.</title>
        <authorList>
            <person name="Jung J.Y."/>
            <person name="Lee S.H."/>
            <person name="Jeon C.O."/>
        </authorList>
    </citation>
    <scope>NUCLEOTIDE SEQUENCE [LARGE SCALE GENOMIC DNA]</scope>
    <source>
        <strain evidence="8 9">JB16</strain>
        <plasmid evidence="8 9">pKLC4</plasmid>
    </source>
</reference>
<name>K0DFW1_LEUCJ</name>
<dbReference type="Proteomes" id="UP000006299">
    <property type="component" value="Plasmid pKLC4"/>
</dbReference>
<dbReference type="EMBL" id="CP003855">
    <property type="protein sequence ID" value="AFT82597.1"/>
    <property type="molecule type" value="Genomic_DNA"/>
</dbReference>
<feature type="domain" description="DNA methylase adenine-specific" evidence="7">
    <location>
        <begin position="3"/>
        <end position="109"/>
    </location>
</feature>
<dbReference type="REBASE" id="54481">
    <property type="entry name" value="M.LcaJB16ORF8606P"/>
</dbReference>
<dbReference type="RefSeq" id="WP_015007087.1">
    <property type="nucleotide sequence ID" value="NC_018699.1"/>
</dbReference>
<dbReference type="GO" id="GO:0032259">
    <property type="term" value="P:methylation"/>
    <property type="evidence" value="ECO:0007669"/>
    <property type="project" value="UniProtKB-KW"/>
</dbReference>
<dbReference type="Gene3D" id="3.40.50.150">
    <property type="entry name" value="Vaccinia Virus protein VP39"/>
    <property type="match status" value="1"/>
</dbReference>
<dbReference type="InterPro" id="IPR029063">
    <property type="entry name" value="SAM-dependent_MTases_sf"/>
</dbReference>
<dbReference type="HOGENOM" id="CLU_077121_0_0_9"/>
<dbReference type="PANTHER" id="PTHR33841:SF6">
    <property type="entry name" value="TYPE II METHYLTRANSFERASE M.HINDII"/>
    <property type="match status" value="1"/>
</dbReference>
<geneLocation type="plasmid" evidence="8 9">
    <name>pKLC4</name>
</geneLocation>
<keyword evidence="5" id="KW-0238">DNA-binding</keyword>
<gene>
    <name evidence="8" type="ordered locus">C270_08611</name>
</gene>
<evidence type="ECO:0000256" key="4">
    <source>
        <dbReference type="ARBA" id="ARBA00022747"/>
    </source>
</evidence>
<proteinExistence type="predicted"/>
<accession>K0DFW1</accession>
<evidence type="ECO:0000256" key="6">
    <source>
        <dbReference type="ARBA" id="ARBA00047942"/>
    </source>
</evidence>
<dbReference type="SUPFAM" id="SSF53335">
    <property type="entry name" value="S-adenosyl-L-methionine-dependent methyltransferases"/>
    <property type="match status" value="1"/>
</dbReference>
<dbReference type="GO" id="GO:0009007">
    <property type="term" value="F:site-specific DNA-methyltransferase (adenine-specific) activity"/>
    <property type="evidence" value="ECO:0007669"/>
    <property type="project" value="UniProtKB-EC"/>
</dbReference>
<dbReference type="GO" id="GO:0003677">
    <property type="term" value="F:DNA binding"/>
    <property type="evidence" value="ECO:0007669"/>
    <property type="project" value="UniProtKB-KW"/>
</dbReference>
<organism evidence="8 9">
    <name type="scientific">Leuconostoc carnosum (strain JB16)</name>
    <dbReference type="NCBI Taxonomy" id="1229758"/>
    <lineage>
        <taxon>Bacteria</taxon>
        <taxon>Bacillati</taxon>
        <taxon>Bacillota</taxon>
        <taxon>Bacilli</taxon>
        <taxon>Lactobacillales</taxon>
        <taxon>Lactobacillaceae</taxon>
        <taxon>Leuconostoc</taxon>
    </lineage>
</organism>
<evidence type="ECO:0000256" key="3">
    <source>
        <dbReference type="ARBA" id="ARBA00022679"/>
    </source>
</evidence>
<comment type="catalytic activity">
    <reaction evidence="6">
        <text>a 2'-deoxyadenosine in DNA + S-adenosyl-L-methionine = an N(6)-methyl-2'-deoxyadenosine in DNA + S-adenosyl-L-homocysteine + H(+)</text>
        <dbReference type="Rhea" id="RHEA:15197"/>
        <dbReference type="Rhea" id="RHEA-COMP:12418"/>
        <dbReference type="Rhea" id="RHEA-COMP:12419"/>
        <dbReference type="ChEBI" id="CHEBI:15378"/>
        <dbReference type="ChEBI" id="CHEBI:57856"/>
        <dbReference type="ChEBI" id="CHEBI:59789"/>
        <dbReference type="ChEBI" id="CHEBI:90615"/>
        <dbReference type="ChEBI" id="CHEBI:90616"/>
        <dbReference type="EC" id="2.1.1.72"/>
    </reaction>
</comment>
<keyword evidence="4" id="KW-0680">Restriction system</keyword>
<dbReference type="PANTHER" id="PTHR33841">
    <property type="entry name" value="DNA METHYLTRANSFERASE YEEA-RELATED"/>
    <property type="match status" value="1"/>
</dbReference>
<keyword evidence="2" id="KW-0489">Methyltransferase</keyword>
<protein>
    <recommendedName>
        <fullName evidence="1">site-specific DNA-methyltransferase (adenine-specific)</fullName>
        <ecNumber evidence="1">2.1.1.72</ecNumber>
    </recommendedName>
</protein>
<dbReference type="KEGG" id="lcn:C270_08611"/>
<dbReference type="InterPro" id="IPR050953">
    <property type="entry name" value="N4_N6_ade-DNA_methylase"/>
</dbReference>